<dbReference type="STRING" id="859654.BVAF_626"/>
<feature type="binding site" evidence="13">
    <location>
        <position position="655"/>
    </location>
    <ligand>
        <name>Zn(2+)</name>
        <dbReference type="ChEBI" id="CHEBI:29105"/>
        <label>1</label>
        <note>catalytic</note>
    </ligand>
</feature>
<proteinExistence type="inferred from homology"/>
<feature type="active site" description="Proton donor" evidence="11 14">
    <location>
        <position position="710"/>
    </location>
</feature>
<dbReference type="GO" id="GO:0008270">
    <property type="term" value="F:zinc ion binding"/>
    <property type="evidence" value="ECO:0007669"/>
    <property type="project" value="InterPro"/>
</dbReference>
<feature type="binding site" evidence="13">
    <location>
        <position position="666"/>
    </location>
    <ligand>
        <name>Zn(2+)</name>
        <dbReference type="ChEBI" id="CHEBI:29105"/>
        <label>1</label>
        <note>catalytic</note>
    </ligand>
</feature>
<comment type="cofactor">
    <cofactor evidence="11">
        <name>Zn(2+)</name>
        <dbReference type="ChEBI" id="CHEBI:29105"/>
    </cofactor>
    <text evidence="11">Binds 1 zinc ion per subunit.</text>
</comment>
<feature type="binding site" evidence="11">
    <location>
        <position position="679"/>
    </location>
    <ligand>
        <name>Zn(2+)</name>
        <dbReference type="ChEBI" id="CHEBI:29105"/>
        <note>catalytic</note>
    </ligand>
</feature>
<keyword evidence="8 11" id="KW-0677">Repeat</keyword>
<keyword evidence="9 11" id="KW-0862">Zinc</keyword>
<feature type="binding site" evidence="11 12">
    <location>
        <position position="613"/>
    </location>
    <ligand>
        <name>L-methionine</name>
        <dbReference type="ChEBI" id="CHEBI:57844"/>
    </ligand>
</feature>
<dbReference type="NCBIfam" id="TIGR01371">
    <property type="entry name" value="met_syn_B12ind"/>
    <property type="match status" value="1"/>
</dbReference>
<dbReference type="HOGENOM" id="CLU_013175_0_0_6"/>
<evidence type="ECO:0000256" key="6">
    <source>
        <dbReference type="ARBA" id="ARBA00022679"/>
    </source>
</evidence>
<sequence>MTVLGHTLGFPRIGLYRELKYALEQYWRNTINQDKLLNIGKMIRIRHWGQQIKAGIDLIPVGDFAWYDHVLTTSMMLNNIPKRYYSSISNQTTNNLDILFNIARGYSKNNVNIIPSEMKKWFNTNYHYIVPEFIQDQEFKLNWTQLFDEIDEASSYYNHPIKPIILGPLTYLWIGKTKEKEFDKLSLLSPLLLVYQEILDILSKKNINWVQIDEPALVLELPNEWKQAYLYAYQKLHHNNFKILLTTYFDSIYHQLDLIEKFSIDGLHVDLVSNQKNNNILLLHEQLPKNWVLSAGIINGKNIWKTNLYYWFKQLYPIITQRKIWIGSSCSLLHSPIDLNLETNLNNNIKTWFSFALQKCSEIKMLCDTLNNRNHNNSLKINILKQHYDSVHNTRLHSDFIHNSKVQERCKNISDVPVSRQTAHHIRFKLQRKRFNLPLYPTTTIGSFPQTQDLRNLRLKFKNNQINKNHYHANLEQYIKQIITEQEKLDLDILVHGEPERNDMVEYFGEHLNGFSFTQHGWIQSYGSRCVKPPIIIGDISRTKPITQKWINYAQSLTKKPIKGILTGPVTILTWSFVREDIKRHTVALQLALSIRDEVMDLEKSGISIIQIDEPAFREGLPLKKSEQKKYLTWAIHAFKITVSSVQNDTQIHTHMCYSEFDEIMHYLLKLDADVISIEASRSDLKLLQFIQKNTEKYLNEIGPGIYDIHSTNKPSISSLVKKLNTFLKYIPKDKLWVNPDCGLKTRSWSETKHSLHNMVAAAKILRSSLNH</sequence>
<feature type="binding site" evidence="11 12">
    <location>
        <position position="575"/>
    </location>
    <ligand>
        <name>5-methyltetrahydropteroyltri-L-glutamate</name>
        <dbReference type="ChEBI" id="CHEBI:58207"/>
    </ligand>
</feature>
<evidence type="ECO:0000256" key="2">
    <source>
        <dbReference type="ARBA" id="ARBA00004681"/>
    </source>
</evidence>
<comment type="function">
    <text evidence="1 11">Catalyzes the transfer of a methyl group from 5-methyltetrahydrofolate to homocysteine resulting in methionine formation.</text>
</comment>
<feature type="binding site" evidence="11">
    <location>
        <begin position="17"/>
        <end position="20"/>
    </location>
    <ligand>
        <name>5-methyltetrahydropteroyltri-L-glutamate</name>
        <dbReference type="ChEBI" id="CHEBI:58207"/>
    </ligand>
</feature>
<dbReference type="Pfam" id="PF08267">
    <property type="entry name" value="Meth_synt_1"/>
    <property type="match status" value="1"/>
</dbReference>
<dbReference type="FunFam" id="3.20.20.210:FF:000003">
    <property type="entry name" value="5-methyltetrahydropteroyltriglutamate--homocysteine methyltransferase"/>
    <property type="match status" value="1"/>
</dbReference>
<feature type="binding site" evidence="11 12">
    <location>
        <position position="498"/>
    </location>
    <ligand>
        <name>L-methionine</name>
        <dbReference type="ChEBI" id="CHEBI:57844"/>
    </ligand>
</feature>
<dbReference type="PIRSF" id="PIRSF000382">
    <property type="entry name" value="MeTrfase_B12_ind"/>
    <property type="match status" value="1"/>
</dbReference>
<organism evidence="17 18">
    <name type="scientific">Blochmanniella vafra (strain BVAF)</name>
    <dbReference type="NCBI Taxonomy" id="859654"/>
    <lineage>
        <taxon>Bacteria</taxon>
        <taxon>Pseudomonadati</taxon>
        <taxon>Pseudomonadota</taxon>
        <taxon>Gammaproteobacteria</taxon>
        <taxon>Enterobacterales</taxon>
        <taxon>Enterobacteriaceae</taxon>
        <taxon>ant endosymbionts</taxon>
        <taxon>Candidatus Blochmanniella</taxon>
    </lineage>
</organism>
<feature type="binding site" evidence="11">
    <location>
        <position position="657"/>
    </location>
    <ligand>
        <name>Zn(2+)</name>
        <dbReference type="ChEBI" id="CHEBI:29105"/>
        <note>catalytic</note>
    </ligand>
</feature>
<feature type="binding site" evidence="11">
    <location>
        <position position="120"/>
    </location>
    <ligand>
        <name>5-methyltetrahydropteroyltri-L-glutamate</name>
        <dbReference type="ChEBI" id="CHEBI:58207"/>
    </ligand>
</feature>
<dbReference type="PANTHER" id="PTHR30519">
    <property type="entry name" value="5-METHYLTETRAHYDROPTEROYLTRIGLUTAMATE--HOMOCYSTEINE METHYLTRANSFERASE"/>
    <property type="match status" value="1"/>
</dbReference>
<comment type="catalytic activity">
    <reaction evidence="11">
        <text>5-methyltetrahydropteroyltri-L-glutamate + L-homocysteine = tetrahydropteroyltri-L-glutamate + L-methionine</text>
        <dbReference type="Rhea" id="RHEA:21196"/>
        <dbReference type="ChEBI" id="CHEBI:57844"/>
        <dbReference type="ChEBI" id="CHEBI:58140"/>
        <dbReference type="ChEBI" id="CHEBI:58199"/>
        <dbReference type="ChEBI" id="CHEBI:58207"/>
        <dbReference type="EC" id="2.1.1.14"/>
    </reaction>
</comment>
<comment type="pathway">
    <text evidence="2 11">Amino-acid biosynthesis; L-methionine biosynthesis via de novo pathway; L-methionine from L-homocysteine (MetE route): step 1/1.</text>
</comment>
<feature type="binding site" evidence="11">
    <location>
        <position position="742"/>
    </location>
    <ligand>
        <name>Zn(2+)</name>
        <dbReference type="ChEBI" id="CHEBI:29105"/>
        <note>catalytic</note>
    </ligand>
</feature>
<dbReference type="CDD" id="cd03312">
    <property type="entry name" value="CIMS_N_terminal_like"/>
    <property type="match status" value="1"/>
</dbReference>
<dbReference type="RefSeq" id="WP_013516922.1">
    <property type="nucleotide sequence ID" value="NC_014909.2"/>
</dbReference>
<dbReference type="SUPFAM" id="SSF51726">
    <property type="entry name" value="UROD/MetE-like"/>
    <property type="match status" value="2"/>
</dbReference>
<dbReference type="Pfam" id="PF01717">
    <property type="entry name" value="Meth_synt_2"/>
    <property type="match status" value="1"/>
</dbReference>
<evidence type="ECO:0000256" key="3">
    <source>
        <dbReference type="ARBA" id="ARBA00009553"/>
    </source>
</evidence>
<feature type="binding site" evidence="11">
    <location>
        <position position="655"/>
    </location>
    <ligand>
        <name>Zn(2+)</name>
        <dbReference type="ChEBI" id="CHEBI:29105"/>
        <note>catalytic</note>
    </ligand>
</feature>
<feature type="binding site" evidence="12">
    <location>
        <position position="20"/>
    </location>
    <ligand>
        <name>5-methyltetrahydropteroyltri-L-glutamate</name>
        <dbReference type="ChEBI" id="CHEBI:58207"/>
    </ligand>
</feature>
<protein>
    <recommendedName>
        <fullName evidence="11">5-methyltetrahydropteroyltriglutamate--homocysteine methyltransferase</fullName>
        <ecNumber evidence="11">2.1.1.14</ecNumber>
    </recommendedName>
    <alternativeName>
        <fullName evidence="11">Cobalamin-independent methionine synthase</fullName>
    </alternativeName>
    <alternativeName>
        <fullName evidence="11">Methionine synthase, vitamin-B12 independent isozyme</fullName>
    </alternativeName>
</protein>
<comment type="similarity">
    <text evidence="3 11">Belongs to the vitamin-B12 independent methionine synthase family.</text>
</comment>
<dbReference type="GO" id="GO:0009086">
    <property type="term" value="P:methionine biosynthetic process"/>
    <property type="evidence" value="ECO:0007669"/>
    <property type="project" value="UniProtKB-UniRule"/>
</dbReference>
<feature type="binding site" evidence="11 12">
    <location>
        <begin position="445"/>
        <end position="447"/>
    </location>
    <ligand>
        <name>L-methionine</name>
        <dbReference type="ChEBI" id="CHEBI:57844"/>
    </ligand>
</feature>
<evidence type="ECO:0000256" key="4">
    <source>
        <dbReference type="ARBA" id="ARBA00022603"/>
    </source>
</evidence>
<feature type="domain" description="Cobalamin-independent methionine synthase MetE C-terminal/archaeal" evidence="15">
    <location>
        <begin position="441"/>
        <end position="764"/>
    </location>
</feature>
<dbReference type="AlphaFoldDB" id="E8Q7A2"/>
<dbReference type="HAMAP" id="MF_00172">
    <property type="entry name" value="Meth_synth"/>
    <property type="match status" value="1"/>
</dbReference>
<keyword evidence="7 11" id="KW-0479">Metal-binding</keyword>
<feature type="domain" description="Cobalamin-independent methionine synthase MetE N-terminal" evidence="16">
    <location>
        <begin position="6"/>
        <end position="319"/>
    </location>
</feature>
<evidence type="ECO:0000256" key="10">
    <source>
        <dbReference type="ARBA" id="ARBA00023167"/>
    </source>
</evidence>
<feature type="binding site" evidence="11 12">
    <location>
        <begin position="445"/>
        <end position="447"/>
    </location>
    <ligand>
        <name>L-homocysteine</name>
        <dbReference type="ChEBI" id="CHEBI:58199"/>
    </ligand>
</feature>
<reference evidence="17 18" key="1">
    <citation type="journal article" date="2010" name="BMC Genomics">
        <title>Unprecedented loss of ammonia assimilation capability in a urease-encoding bacterial mutualist.</title>
        <authorList>
            <person name="Williams L.E."/>
            <person name="Wernegreen J.J."/>
        </authorList>
    </citation>
    <scope>NUCLEOTIDE SEQUENCE [LARGE SCALE GENOMIC DNA]</scope>
    <source>
        <strain evidence="17 18">BVAF</strain>
    </source>
</reference>
<gene>
    <name evidence="11 17" type="primary">metE</name>
    <name evidence="17" type="ordered locus">BVAF_626</name>
</gene>
<evidence type="ECO:0000256" key="14">
    <source>
        <dbReference type="PIRSR" id="PIRSR000382-3"/>
    </source>
</evidence>
<dbReference type="InterPro" id="IPR038071">
    <property type="entry name" value="UROD/MetE-like_sf"/>
</dbReference>
<evidence type="ECO:0000256" key="12">
    <source>
        <dbReference type="PIRSR" id="PIRSR000382-1"/>
    </source>
</evidence>
<dbReference type="UniPathway" id="UPA00051">
    <property type="reaction ID" value="UER00082"/>
</dbReference>
<evidence type="ECO:0000313" key="17">
    <source>
        <dbReference type="EMBL" id="ADV33997.1"/>
    </source>
</evidence>
<evidence type="ECO:0000313" key="18">
    <source>
        <dbReference type="Proteomes" id="UP000007464"/>
    </source>
</evidence>
<keyword evidence="4 11" id="KW-0489">Methyltransferase</keyword>
<feature type="binding site" evidence="13">
    <location>
        <position position="742"/>
    </location>
    <ligand>
        <name>Zn(2+)</name>
        <dbReference type="ChEBI" id="CHEBI:29105"/>
        <label>1</label>
        <note>catalytic</note>
    </ligand>
</feature>
<dbReference type="EMBL" id="CP002189">
    <property type="protein sequence ID" value="ADV33997.1"/>
    <property type="molecule type" value="Genomic_DNA"/>
</dbReference>
<dbReference type="Proteomes" id="UP000007464">
    <property type="component" value="Chromosome"/>
</dbReference>
<accession>E8Q7A2</accession>
<keyword evidence="6 11" id="KW-0808">Transferase</keyword>
<feature type="binding site" evidence="11 12">
    <location>
        <position position="613"/>
    </location>
    <ligand>
        <name>L-homocysteine</name>
        <dbReference type="ChEBI" id="CHEBI:58199"/>
    </ligand>
</feature>
<evidence type="ECO:0000256" key="9">
    <source>
        <dbReference type="ARBA" id="ARBA00022833"/>
    </source>
</evidence>
<keyword evidence="10 11" id="KW-0486">Methionine biosynthesis</keyword>
<feature type="binding site" evidence="12">
    <location>
        <position position="125"/>
    </location>
    <ligand>
        <name>5-methyltetrahydropteroyltri-L-glutamate</name>
        <dbReference type="ChEBI" id="CHEBI:58207"/>
    </ligand>
</feature>
<dbReference type="KEGG" id="bva:BVAF_626"/>
<evidence type="ECO:0000256" key="8">
    <source>
        <dbReference type="ARBA" id="ARBA00022737"/>
    </source>
</evidence>
<dbReference type="EC" id="2.1.1.14" evidence="11"/>
<feature type="binding site" evidence="11 12">
    <location>
        <begin position="529"/>
        <end position="530"/>
    </location>
    <ligand>
        <name>5-methyltetrahydropteroyltri-L-glutamate</name>
        <dbReference type="ChEBI" id="CHEBI:58207"/>
    </ligand>
</feature>
<evidence type="ECO:0000256" key="5">
    <source>
        <dbReference type="ARBA" id="ARBA00022605"/>
    </source>
</evidence>
<dbReference type="NCBIfam" id="NF003556">
    <property type="entry name" value="PRK05222.1"/>
    <property type="match status" value="1"/>
</dbReference>
<dbReference type="GO" id="GO:0003871">
    <property type="term" value="F:5-methyltetrahydropteroyltriglutamate-homocysteine S-methyltransferase activity"/>
    <property type="evidence" value="ECO:0007669"/>
    <property type="project" value="UniProtKB-UniRule"/>
</dbReference>
<keyword evidence="18" id="KW-1185">Reference proteome</keyword>
<dbReference type="OrthoDB" id="244285at2"/>
<comment type="cofactor">
    <cofactor evidence="13">
        <name>Zn(2+)</name>
        <dbReference type="ChEBI" id="CHEBI:29105"/>
    </cofactor>
    <text evidence="13">Binds 2 Zn(2+) ions per subunit.</text>
</comment>
<evidence type="ECO:0000256" key="7">
    <source>
        <dbReference type="ARBA" id="ARBA00022723"/>
    </source>
</evidence>
<dbReference type="InterPro" id="IPR006276">
    <property type="entry name" value="Cobalamin-indep_Met_synthase"/>
</dbReference>
<dbReference type="CDD" id="cd03311">
    <property type="entry name" value="CIMS_C_terminal_like"/>
    <property type="match status" value="1"/>
</dbReference>
<dbReference type="InterPro" id="IPR002629">
    <property type="entry name" value="Met_Synth_C/arc"/>
</dbReference>
<dbReference type="InterPro" id="IPR013215">
    <property type="entry name" value="Cbl-indep_Met_Synth_N"/>
</dbReference>
<evidence type="ECO:0000256" key="11">
    <source>
        <dbReference type="HAMAP-Rule" id="MF_00172"/>
    </source>
</evidence>
<evidence type="ECO:0000259" key="16">
    <source>
        <dbReference type="Pfam" id="PF08267"/>
    </source>
</evidence>
<feature type="binding site" evidence="13">
    <location>
        <position position="679"/>
    </location>
    <ligand>
        <name>Zn(2+)</name>
        <dbReference type="ChEBI" id="CHEBI:29105"/>
        <label>1</label>
        <note>catalytic</note>
    </ligand>
</feature>
<feature type="binding site" evidence="11">
    <location>
        <position position="498"/>
    </location>
    <ligand>
        <name>L-homocysteine</name>
        <dbReference type="ChEBI" id="CHEBI:58199"/>
    </ligand>
</feature>
<dbReference type="Gene3D" id="3.20.20.210">
    <property type="match status" value="2"/>
</dbReference>
<evidence type="ECO:0000256" key="1">
    <source>
        <dbReference type="ARBA" id="ARBA00002777"/>
    </source>
</evidence>
<keyword evidence="5 11" id="KW-0028">Amino-acid biosynthesis</keyword>
<evidence type="ECO:0000256" key="13">
    <source>
        <dbReference type="PIRSR" id="PIRSR000382-2"/>
    </source>
</evidence>
<feature type="binding site" evidence="13">
    <location>
        <position position="657"/>
    </location>
    <ligand>
        <name>Zn(2+)</name>
        <dbReference type="ChEBI" id="CHEBI:29105"/>
        <label>1</label>
        <note>catalytic</note>
    </ligand>
</feature>
<name>E8Q7A2_BLOVB</name>
<evidence type="ECO:0000259" key="15">
    <source>
        <dbReference type="Pfam" id="PF01717"/>
    </source>
</evidence>
<dbReference type="GO" id="GO:0032259">
    <property type="term" value="P:methylation"/>
    <property type="evidence" value="ECO:0007669"/>
    <property type="project" value="UniProtKB-KW"/>
</dbReference>
<feature type="binding site" evidence="11">
    <location>
        <position position="619"/>
    </location>
    <ligand>
        <name>5-methyltetrahydropteroyltri-L-glutamate</name>
        <dbReference type="ChEBI" id="CHEBI:58207"/>
    </ligand>
</feature>